<dbReference type="InterPro" id="IPR036259">
    <property type="entry name" value="MFS_trans_sf"/>
</dbReference>
<dbReference type="PROSITE" id="PS50850">
    <property type="entry name" value="MFS"/>
    <property type="match status" value="1"/>
</dbReference>
<evidence type="ECO:0000256" key="18">
    <source>
        <dbReference type="ARBA" id="ARBA00051403"/>
    </source>
</evidence>
<evidence type="ECO:0000256" key="16">
    <source>
        <dbReference type="ARBA" id="ARBA00050554"/>
    </source>
</evidence>
<keyword evidence="8" id="KW-0769">Symport</keyword>
<feature type="transmembrane region" description="Helical" evidence="26">
    <location>
        <begin position="346"/>
        <end position="366"/>
    </location>
</feature>
<dbReference type="GO" id="GO:0015293">
    <property type="term" value="F:symporter activity"/>
    <property type="evidence" value="ECO:0007669"/>
    <property type="project" value="UniProtKB-KW"/>
</dbReference>
<feature type="transmembrane region" description="Helical" evidence="26">
    <location>
        <begin position="63"/>
        <end position="82"/>
    </location>
</feature>
<dbReference type="GO" id="GO:0030672">
    <property type="term" value="C:synaptic vesicle membrane"/>
    <property type="evidence" value="ECO:0007669"/>
    <property type="project" value="UniProtKB-SubCell"/>
</dbReference>
<dbReference type="GO" id="GO:0006820">
    <property type="term" value="P:monoatomic anion transport"/>
    <property type="evidence" value="ECO:0007669"/>
    <property type="project" value="TreeGrafter"/>
</dbReference>
<feature type="transmembrane region" description="Helical" evidence="26">
    <location>
        <begin position="89"/>
        <end position="106"/>
    </location>
</feature>
<evidence type="ECO:0000256" key="14">
    <source>
        <dbReference type="ARBA" id="ARBA00023329"/>
    </source>
</evidence>
<evidence type="ECO:0000256" key="6">
    <source>
        <dbReference type="ARBA" id="ARBA00022475"/>
    </source>
</evidence>
<keyword evidence="12" id="KW-0325">Glycoprotein</keyword>
<dbReference type="GO" id="GO:0016323">
    <property type="term" value="C:basolateral plasma membrane"/>
    <property type="evidence" value="ECO:0007669"/>
    <property type="project" value="UniProtKB-SubCell"/>
</dbReference>
<evidence type="ECO:0000256" key="23">
    <source>
        <dbReference type="ARBA" id="ARBA00080244"/>
    </source>
</evidence>
<evidence type="ECO:0000256" key="20">
    <source>
        <dbReference type="ARBA" id="ARBA00051612"/>
    </source>
</evidence>
<evidence type="ECO:0000256" key="2">
    <source>
        <dbReference type="ARBA" id="ARBA00004554"/>
    </source>
</evidence>
<keyword evidence="13" id="KW-0458">Lysosome</keyword>
<evidence type="ECO:0000256" key="4">
    <source>
        <dbReference type="ARBA" id="ARBA00004656"/>
    </source>
</evidence>
<dbReference type="GO" id="GO:0046942">
    <property type="term" value="P:carboxylic acid transport"/>
    <property type="evidence" value="ECO:0007669"/>
    <property type="project" value="UniProtKB-ARBA"/>
</dbReference>
<comment type="catalytic activity">
    <reaction evidence="20">
        <text>D-glucuronate(out) + H(+)(out) = D-glucuronate(in) + H(+)(in)</text>
        <dbReference type="Rhea" id="RHEA:72591"/>
        <dbReference type="ChEBI" id="CHEBI:15378"/>
        <dbReference type="ChEBI" id="CHEBI:58720"/>
    </reaction>
    <physiologicalReaction direction="left-to-right" evidence="20">
        <dbReference type="Rhea" id="RHEA:72592"/>
    </physiologicalReaction>
</comment>
<dbReference type="VEuPathDB" id="VectorBase:LLONM1_011738"/>
<keyword evidence="7 26" id="KW-0812">Transmembrane</keyword>
<keyword evidence="6" id="KW-1003">Cell membrane</keyword>
<evidence type="ECO:0000259" key="27">
    <source>
        <dbReference type="PROSITE" id="PS50850"/>
    </source>
</evidence>
<evidence type="ECO:0000256" key="11">
    <source>
        <dbReference type="ARBA" id="ARBA00023136"/>
    </source>
</evidence>
<evidence type="ECO:0000313" key="28">
    <source>
        <dbReference type="EMBL" id="MBC1175264.1"/>
    </source>
</evidence>
<reference evidence="28" key="1">
    <citation type="journal article" date="2020" name="BMC">
        <title>Leishmania infection induces a limited differential gene expression in the sand fly midgut.</title>
        <authorList>
            <person name="Coutinho-Abreu I.V."/>
            <person name="Serafim T.D."/>
            <person name="Meneses C."/>
            <person name="Kamhawi S."/>
            <person name="Oliveira F."/>
            <person name="Valenzuela J.G."/>
        </authorList>
    </citation>
    <scope>NUCLEOTIDE SEQUENCE</scope>
    <source>
        <strain evidence="28">Jacobina</strain>
        <tissue evidence="28">Midgut</tissue>
    </source>
</reference>
<dbReference type="SUPFAM" id="SSF103473">
    <property type="entry name" value="MFS general substrate transporter"/>
    <property type="match status" value="1"/>
</dbReference>
<keyword evidence="11 26" id="KW-0472">Membrane</keyword>
<comment type="subcellular location">
    <subcellularLocation>
        <location evidence="2">Basolateral cell membrane</location>
        <topology evidence="2">Multi-pass membrane protein</topology>
    </subcellularLocation>
    <subcellularLocation>
        <location evidence="3">Cytoplasmic vesicle</location>
        <location evidence="3">Secretory vesicle membrane</location>
        <topology evidence="3">Multi-pass membrane protein</topology>
    </subcellularLocation>
    <subcellularLocation>
        <location evidence="1">Cytoplasmic vesicle</location>
        <location evidence="1">Secretory vesicle</location>
        <location evidence="1">Synaptic vesicle membrane</location>
    </subcellularLocation>
    <subcellularLocation>
        <location evidence="4">Lysosome membrane</location>
    </subcellularLocation>
</comment>
<accession>A0A7G3AT52</accession>
<feature type="transmembrane region" description="Helical" evidence="26">
    <location>
        <begin position="378"/>
        <end position="398"/>
    </location>
</feature>
<keyword evidence="9 26" id="KW-1133">Transmembrane helix</keyword>
<comment type="catalytic activity">
    <reaction evidence="19">
        <text>L-glutamate(out) = L-glutamate(in)</text>
        <dbReference type="Rhea" id="RHEA:66336"/>
        <dbReference type="ChEBI" id="CHEBI:29985"/>
    </reaction>
    <physiologicalReaction direction="left-to-right" evidence="19">
        <dbReference type="Rhea" id="RHEA:66337"/>
    </physiologicalReaction>
</comment>
<feature type="transmembrane region" description="Helical" evidence="26">
    <location>
        <begin position="182"/>
        <end position="201"/>
    </location>
</feature>
<protein>
    <recommendedName>
        <fullName evidence="22">Sialin</fullName>
    </recommendedName>
    <alternativeName>
        <fullName evidence="25">H(+)/nitrate cotransporter</fullName>
    </alternativeName>
    <alternativeName>
        <fullName evidence="23">H(+)/sialic acid cotransporter</fullName>
    </alternativeName>
    <alternativeName>
        <fullName evidence="24">Vesicular excitatory amino acid transporter</fullName>
    </alternativeName>
</protein>
<keyword evidence="14" id="KW-0968">Cytoplasmic vesicle</keyword>
<dbReference type="InterPro" id="IPR020846">
    <property type="entry name" value="MFS_dom"/>
</dbReference>
<evidence type="ECO:0000256" key="19">
    <source>
        <dbReference type="ARBA" id="ARBA00051447"/>
    </source>
</evidence>
<dbReference type="FunFam" id="1.20.1250.20:FF:000067">
    <property type="entry name" value="sialin isoform X2"/>
    <property type="match status" value="1"/>
</dbReference>
<feature type="transmembrane region" description="Helical" evidence="26">
    <location>
        <begin position="279"/>
        <end position="300"/>
    </location>
</feature>
<evidence type="ECO:0000256" key="8">
    <source>
        <dbReference type="ARBA" id="ARBA00022847"/>
    </source>
</evidence>
<evidence type="ECO:0000256" key="22">
    <source>
        <dbReference type="ARBA" id="ARBA00069713"/>
    </source>
</evidence>
<feature type="domain" description="Major facilitator superfamily (MFS) profile" evidence="27">
    <location>
        <begin position="9"/>
        <end position="436"/>
    </location>
</feature>
<proteinExistence type="predicted"/>
<evidence type="ECO:0000256" key="12">
    <source>
        <dbReference type="ARBA" id="ARBA00023180"/>
    </source>
</evidence>
<evidence type="ECO:0000256" key="24">
    <source>
        <dbReference type="ARBA" id="ARBA00081195"/>
    </source>
</evidence>
<evidence type="ECO:0000256" key="25">
    <source>
        <dbReference type="ARBA" id="ARBA00081925"/>
    </source>
</evidence>
<dbReference type="InterPro" id="IPR050382">
    <property type="entry name" value="MFS_Na/Anion_cotransporter"/>
</dbReference>
<comment type="catalytic activity">
    <reaction evidence="16">
        <text>L-aspartate(out) = L-aspartate(in)</text>
        <dbReference type="Rhea" id="RHEA:66332"/>
        <dbReference type="ChEBI" id="CHEBI:29991"/>
    </reaction>
    <physiologicalReaction direction="left-to-right" evidence="16">
        <dbReference type="Rhea" id="RHEA:66333"/>
    </physiologicalReaction>
</comment>
<feature type="transmembrane region" description="Helical" evidence="26">
    <location>
        <begin position="12"/>
        <end position="35"/>
    </location>
</feature>
<dbReference type="PANTHER" id="PTHR11662:SF455">
    <property type="entry name" value="GH23975P"/>
    <property type="match status" value="1"/>
</dbReference>
<dbReference type="AlphaFoldDB" id="A0A7G3AT52"/>
<keyword evidence="5" id="KW-0813">Transport</keyword>
<comment type="catalytic activity">
    <reaction evidence="18">
        <text>N-acetyl-L-aspartyl-L-glutamate(out) = N-acetyl-L-aspartyl-L-glutamate(in)</text>
        <dbReference type="Rhea" id="RHEA:72599"/>
        <dbReference type="ChEBI" id="CHEBI:76931"/>
    </reaction>
    <physiologicalReaction direction="left-to-right" evidence="18">
        <dbReference type="Rhea" id="RHEA:72600"/>
    </physiologicalReaction>
</comment>
<evidence type="ECO:0000256" key="9">
    <source>
        <dbReference type="ARBA" id="ARBA00022989"/>
    </source>
</evidence>
<evidence type="ECO:0000256" key="5">
    <source>
        <dbReference type="ARBA" id="ARBA00022448"/>
    </source>
</evidence>
<dbReference type="PANTHER" id="PTHR11662">
    <property type="entry name" value="SOLUTE CARRIER FAMILY 17"/>
    <property type="match status" value="1"/>
</dbReference>
<evidence type="ECO:0000256" key="17">
    <source>
        <dbReference type="ARBA" id="ARBA00050625"/>
    </source>
</evidence>
<dbReference type="Pfam" id="PF07690">
    <property type="entry name" value="MFS_1"/>
    <property type="match status" value="1"/>
</dbReference>
<evidence type="ECO:0000256" key="1">
    <source>
        <dbReference type="ARBA" id="ARBA00004432"/>
    </source>
</evidence>
<feature type="transmembrane region" description="Helical" evidence="26">
    <location>
        <begin position="321"/>
        <end position="340"/>
    </location>
</feature>
<sequence>MFWKTRRYIVVLMIFLGFFSIYSIRVCLSVAIVALTEKFNVTLDNGTIVEDQHFDWNSKQQGLILSSFFYGYIWTQVLGGVLASKFGGYYVFVFGVGGSALMALLTPVAASFSIYMLMTVRILEGLFEGINFPSMHALLSRWAPVYERSRMASFCIAGCYTGTVVALPLSGLLASTLGWKSIFYFYGCFGAAWAILWLILVRSSPETDGFISKEERSYIAKSLGNETEEKKKIVHPWKSILTSMAVWAIVVSHFSQNWGFDTFLTQLPTFLNDILGLEIQATGIISALPYLTLSCLLVVGGYFADWCQIRGYLTTGQVRRYFSCGAFVLQCLFVLLAAFLSNSVGIILSLTLSVGLGAFANIGYMINPLDLAPNHASVIFGISNTVANIPGIISPLLAGAIVTDKAREQWQIVFFIVVAINVIGCLVYWFFAKGELQQWAQTSSDCIATSHDRHKIEEKSADNEKSS</sequence>
<keyword evidence="10" id="KW-0770">Synapse</keyword>
<evidence type="ECO:0000256" key="26">
    <source>
        <dbReference type="SAM" id="Phobius"/>
    </source>
</evidence>
<name>A0A7G3AT52_LUTLO</name>
<evidence type="ECO:0000256" key="13">
    <source>
        <dbReference type="ARBA" id="ARBA00023228"/>
    </source>
</evidence>
<dbReference type="GO" id="GO:0005765">
    <property type="term" value="C:lysosomal membrane"/>
    <property type="evidence" value="ECO:0007669"/>
    <property type="project" value="UniProtKB-SubCell"/>
</dbReference>
<dbReference type="Gene3D" id="1.20.1250.20">
    <property type="entry name" value="MFS general substrate transporter like domains"/>
    <property type="match status" value="2"/>
</dbReference>
<dbReference type="CDD" id="cd17318">
    <property type="entry name" value="MFS_SLC17"/>
    <property type="match status" value="1"/>
</dbReference>
<evidence type="ECO:0000256" key="7">
    <source>
        <dbReference type="ARBA" id="ARBA00022692"/>
    </source>
</evidence>
<evidence type="ECO:0000256" key="3">
    <source>
        <dbReference type="ARBA" id="ARBA00004638"/>
    </source>
</evidence>
<organism evidence="28">
    <name type="scientific">Lutzomyia longipalpis</name>
    <name type="common">Sand fly</name>
    <dbReference type="NCBI Taxonomy" id="7200"/>
    <lineage>
        <taxon>Eukaryota</taxon>
        <taxon>Metazoa</taxon>
        <taxon>Ecdysozoa</taxon>
        <taxon>Arthropoda</taxon>
        <taxon>Hexapoda</taxon>
        <taxon>Insecta</taxon>
        <taxon>Pterygota</taxon>
        <taxon>Neoptera</taxon>
        <taxon>Endopterygota</taxon>
        <taxon>Diptera</taxon>
        <taxon>Nematocera</taxon>
        <taxon>Psychodoidea</taxon>
        <taxon>Psychodidae</taxon>
        <taxon>Lutzomyia</taxon>
        <taxon>Lutzomyia</taxon>
    </lineage>
</organism>
<dbReference type="InterPro" id="IPR011701">
    <property type="entry name" value="MFS"/>
</dbReference>
<feature type="transmembrane region" description="Helical" evidence="26">
    <location>
        <begin position="410"/>
        <end position="431"/>
    </location>
</feature>
<evidence type="ECO:0000256" key="15">
    <source>
        <dbReference type="ARBA" id="ARBA00050101"/>
    </source>
</evidence>
<comment type="catalytic activity">
    <reaction evidence="15">
        <text>2 nitrate(out) + H(+)(out) = 2 nitrate(in) + H(+)(in)</text>
        <dbReference type="Rhea" id="RHEA:71539"/>
        <dbReference type="ChEBI" id="CHEBI:15378"/>
        <dbReference type="ChEBI" id="CHEBI:17632"/>
    </reaction>
    <physiologicalReaction direction="left-to-right" evidence="15">
        <dbReference type="Rhea" id="RHEA:71540"/>
    </physiologicalReaction>
</comment>
<dbReference type="EMBL" id="GITU01006561">
    <property type="protein sequence ID" value="MBC1175264.1"/>
    <property type="molecule type" value="Transcribed_RNA"/>
</dbReference>
<evidence type="ECO:0000256" key="21">
    <source>
        <dbReference type="ARBA" id="ARBA00056891"/>
    </source>
</evidence>
<evidence type="ECO:0000256" key="10">
    <source>
        <dbReference type="ARBA" id="ARBA00023018"/>
    </source>
</evidence>
<feature type="transmembrane region" description="Helical" evidence="26">
    <location>
        <begin position="151"/>
        <end position="170"/>
    </location>
</feature>
<comment type="catalytic activity">
    <reaction evidence="17">
        <text>N-acetylneuraminate(in) + H(+)(in) = N-acetylneuraminate(out) + H(+)(out)</text>
        <dbReference type="Rhea" id="RHEA:28987"/>
        <dbReference type="ChEBI" id="CHEBI:15378"/>
        <dbReference type="ChEBI" id="CHEBI:35418"/>
    </reaction>
    <physiologicalReaction direction="right-to-left" evidence="17">
        <dbReference type="Rhea" id="RHEA:28989"/>
    </physiologicalReaction>
</comment>
<comment type="function">
    <text evidence="21">Receptor for CM101, a polysaccharide produced by group B Streptococcus with antipathoangiogenic properties.</text>
</comment>
<dbReference type="FunFam" id="1.20.1250.20:FF:000003">
    <property type="entry name" value="Solute carrier family 17 member 3"/>
    <property type="match status" value="1"/>
</dbReference>